<reference evidence="1" key="1">
    <citation type="submission" date="2020-10" db="EMBL/GenBank/DDBJ databases">
        <authorList>
            <person name="Han B."/>
            <person name="Lu T."/>
            <person name="Zhao Q."/>
            <person name="Huang X."/>
            <person name="Zhao Y."/>
        </authorList>
    </citation>
    <scope>NUCLEOTIDE SEQUENCE</scope>
</reference>
<comment type="caution">
    <text evidence="1">The sequence shown here is derived from an EMBL/GenBank/DDBJ whole genome shotgun (WGS) entry which is preliminary data.</text>
</comment>
<evidence type="ECO:0000313" key="2">
    <source>
        <dbReference type="Proteomes" id="UP000604825"/>
    </source>
</evidence>
<dbReference type="InterPro" id="IPR050481">
    <property type="entry name" value="UDP-glycosyltransf_plant"/>
</dbReference>
<dbReference type="AlphaFoldDB" id="A0A811RNR6"/>
<sequence>MKKTVVLYPGLAVSHFIPMMQLAGVLLEEGYDVVVALIEATMEHNIAFAAAVDRVASSKPTATFHTLPRIHNPPTVTNDINFLLGYFQMIRRYNEHLREFLCSIPPRRIHAVILDSYSNTALDVTDELGIPAYSFFASNASALAVCLQLPWARRAKGQPSFKELGDGTVNFYGVPPMPASHLVREVLEDPKTDIYRAVTNSLGKNLEAAVRYIQGKRTTLPPVDHTQCLQYDIRTREAVTHS</sequence>
<dbReference type="Gene3D" id="3.40.50.2000">
    <property type="entry name" value="Glycogen Phosphorylase B"/>
    <property type="match status" value="1"/>
</dbReference>
<dbReference type="SUPFAM" id="SSF53756">
    <property type="entry name" value="UDP-Glycosyltransferase/glycogen phosphorylase"/>
    <property type="match status" value="1"/>
</dbReference>
<dbReference type="OrthoDB" id="689747at2759"/>
<proteinExistence type="predicted"/>
<name>A0A811RNR6_9POAL</name>
<accession>A0A811RNR6</accession>
<dbReference type="PANTHER" id="PTHR48048:SF14">
    <property type="entry name" value="GLYCOSYLTRANSFERASE"/>
    <property type="match status" value="1"/>
</dbReference>
<protein>
    <submittedName>
        <fullName evidence="1">Uncharacterized protein</fullName>
    </submittedName>
</protein>
<organism evidence="1 2">
    <name type="scientific">Miscanthus lutarioriparius</name>
    <dbReference type="NCBI Taxonomy" id="422564"/>
    <lineage>
        <taxon>Eukaryota</taxon>
        <taxon>Viridiplantae</taxon>
        <taxon>Streptophyta</taxon>
        <taxon>Embryophyta</taxon>
        <taxon>Tracheophyta</taxon>
        <taxon>Spermatophyta</taxon>
        <taxon>Magnoliopsida</taxon>
        <taxon>Liliopsida</taxon>
        <taxon>Poales</taxon>
        <taxon>Poaceae</taxon>
        <taxon>PACMAD clade</taxon>
        <taxon>Panicoideae</taxon>
        <taxon>Andropogonodae</taxon>
        <taxon>Andropogoneae</taxon>
        <taxon>Saccharinae</taxon>
        <taxon>Miscanthus</taxon>
    </lineage>
</organism>
<gene>
    <name evidence="1" type="ORF">NCGR_LOCUS54790</name>
</gene>
<evidence type="ECO:0000313" key="1">
    <source>
        <dbReference type="EMBL" id="CAD6271504.1"/>
    </source>
</evidence>
<dbReference type="GO" id="GO:0035251">
    <property type="term" value="F:UDP-glucosyltransferase activity"/>
    <property type="evidence" value="ECO:0007669"/>
    <property type="project" value="InterPro"/>
</dbReference>
<dbReference type="EMBL" id="CAJGYO010000016">
    <property type="protein sequence ID" value="CAD6271504.1"/>
    <property type="molecule type" value="Genomic_DNA"/>
</dbReference>
<dbReference type="PANTHER" id="PTHR48048">
    <property type="entry name" value="GLYCOSYLTRANSFERASE"/>
    <property type="match status" value="1"/>
</dbReference>
<keyword evidence="2" id="KW-1185">Reference proteome</keyword>
<dbReference type="Proteomes" id="UP000604825">
    <property type="component" value="Unassembled WGS sequence"/>
</dbReference>